<gene>
    <name evidence="6" type="ORF">FR698_01265</name>
</gene>
<organism evidence="6 7">
    <name type="scientific">Pelomicrobium methylotrophicum</name>
    <dbReference type="NCBI Taxonomy" id="2602750"/>
    <lineage>
        <taxon>Bacteria</taxon>
        <taxon>Pseudomonadati</taxon>
        <taxon>Pseudomonadota</taxon>
        <taxon>Hydrogenophilia</taxon>
        <taxon>Hydrogenophilia incertae sedis</taxon>
        <taxon>Pelomicrobium</taxon>
    </lineage>
</organism>
<dbReference type="OrthoDB" id="9759608at2"/>
<feature type="domain" description="Hydantoinase B/oxoprolinase" evidence="3">
    <location>
        <begin position="701"/>
        <end position="1207"/>
    </location>
</feature>
<evidence type="ECO:0000259" key="5">
    <source>
        <dbReference type="Pfam" id="PF19278"/>
    </source>
</evidence>
<name>A0A5C7EPF1_9PROT</name>
<dbReference type="PANTHER" id="PTHR11365">
    <property type="entry name" value="5-OXOPROLINASE RELATED"/>
    <property type="match status" value="1"/>
</dbReference>
<feature type="domain" description="Hydantoinase A/oxoprolinase" evidence="2">
    <location>
        <begin position="208"/>
        <end position="495"/>
    </location>
</feature>
<evidence type="ECO:0000256" key="1">
    <source>
        <dbReference type="ARBA" id="ARBA00010403"/>
    </source>
</evidence>
<dbReference type="Pfam" id="PF02538">
    <property type="entry name" value="Hydantoinase_B"/>
    <property type="match status" value="1"/>
</dbReference>
<dbReference type="InterPro" id="IPR049517">
    <property type="entry name" value="ACX-like_C"/>
</dbReference>
<dbReference type="Pfam" id="PF05378">
    <property type="entry name" value="Hydant_A_N"/>
    <property type="match status" value="1"/>
</dbReference>
<protein>
    <submittedName>
        <fullName evidence="6">5-oxoprolinase</fullName>
    </submittedName>
</protein>
<dbReference type="PANTHER" id="PTHR11365:SF23">
    <property type="entry name" value="HYPOTHETICAL 5-OXOPROLINASE (EUROFUNG)-RELATED"/>
    <property type="match status" value="1"/>
</dbReference>
<evidence type="ECO:0000313" key="7">
    <source>
        <dbReference type="Proteomes" id="UP000321201"/>
    </source>
</evidence>
<dbReference type="InterPro" id="IPR002821">
    <property type="entry name" value="Hydantoinase_A"/>
</dbReference>
<dbReference type="RefSeq" id="WP_147798350.1">
    <property type="nucleotide sequence ID" value="NZ_VPFL01000001.1"/>
</dbReference>
<comment type="similarity">
    <text evidence="1">Belongs to the oxoprolinase family.</text>
</comment>
<evidence type="ECO:0000259" key="2">
    <source>
        <dbReference type="Pfam" id="PF01968"/>
    </source>
</evidence>
<dbReference type="GO" id="GO:0017168">
    <property type="term" value="F:5-oxoprolinase (ATP-hydrolyzing) activity"/>
    <property type="evidence" value="ECO:0007669"/>
    <property type="project" value="TreeGrafter"/>
</dbReference>
<dbReference type="InterPro" id="IPR003692">
    <property type="entry name" value="Hydantoinase_B"/>
</dbReference>
<evidence type="ECO:0000259" key="3">
    <source>
        <dbReference type="Pfam" id="PF02538"/>
    </source>
</evidence>
<dbReference type="AlphaFoldDB" id="A0A5C7EPF1"/>
<feature type="domain" description="Acetophenone carboxylase-like C-terminal" evidence="5">
    <location>
        <begin position="510"/>
        <end position="676"/>
    </location>
</feature>
<reference evidence="6 7" key="1">
    <citation type="submission" date="2019-08" db="EMBL/GenBank/DDBJ databases">
        <title>Pelomicrobium methylotrophicum gen. nov., sp. nov. a moderately thermophilic, facultatively anaerobic, lithoautotrophic and methylotrophic bacterium isolated from a terrestrial mud volcano.</title>
        <authorList>
            <person name="Slobodkina G.B."/>
            <person name="Merkel A.Y."/>
            <person name="Slobodkin A.I."/>
        </authorList>
    </citation>
    <scope>NUCLEOTIDE SEQUENCE [LARGE SCALE GENOMIC DNA]</scope>
    <source>
        <strain evidence="6 7">SM250</strain>
    </source>
</reference>
<dbReference type="GO" id="GO:0006749">
    <property type="term" value="P:glutathione metabolic process"/>
    <property type="evidence" value="ECO:0007669"/>
    <property type="project" value="TreeGrafter"/>
</dbReference>
<dbReference type="InterPro" id="IPR045079">
    <property type="entry name" value="Oxoprolinase-like"/>
</dbReference>
<dbReference type="Pfam" id="PF19278">
    <property type="entry name" value="Hydant_A_C"/>
    <property type="match status" value="1"/>
</dbReference>
<proteinExistence type="inferred from homology"/>
<dbReference type="InParanoid" id="A0A5C7EPF1"/>
<dbReference type="EMBL" id="VPFL01000001">
    <property type="protein sequence ID" value="TXF13765.1"/>
    <property type="molecule type" value="Genomic_DNA"/>
</dbReference>
<dbReference type="GO" id="GO:0005829">
    <property type="term" value="C:cytosol"/>
    <property type="evidence" value="ECO:0007669"/>
    <property type="project" value="TreeGrafter"/>
</dbReference>
<dbReference type="InterPro" id="IPR008040">
    <property type="entry name" value="Hydant_A_N"/>
</dbReference>
<evidence type="ECO:0000259" key="4">
    <source>
        <dbReference type="Pfam" id="PF05378"/>
    </source>
</evidence>
<keyword evidence="7" id="KW-1185">Reference proteome</keyword>
<comment type="caution">
    <text evidence="6">The sequence shown here is derived from an EMBL/GenBank/DDBJ whole genome shotgun (WGS) entry which is preliminary data.</text>
</comment>
<feature type="domain" description="Hydantoinase/oxoprolinase N-terminal" evidence="4">
    <location>
        <begin position="10"/>
        <end position="188"/>
    </location>
</feature>
<dbReference type="Pfam" id="PF01968">
    <property type="entry name" value="Hydantoinase_A"/>
    <property type="match status" value="1"/>
</dbReference>
<dbReference type="Proteomes" id="UP000321201">
    <property type="component" value="Unassembled WGS sequence"/>
</dbReference>
<accession>A0A5C7EPF1</accession>
<evidence type="ECO:0000313" key="6">
    <source>
        <dbReference type="EMBL" id="TXF13765.1"/>
    </source>
</evidence>
<sequence length="1210" mass="129982">MDANRGKWQFWIDRGGTFTDVVARTPEGELRTLKLLSEAPGRYQDAAVEGIRRMMGLAPGAPIPAEEIDVVKMGTTVATNALLTRTGEPTLLLITQGFGDQLRIGYQNRPRLFDLNIVLPQPLYRQVVEVRERLSAHGEVITPLDEAAAREALEAAYREGLRAVAIVLMHAWRYPDHERRLADLARAVGFTQVSASHEVSPLMKLVSRGDTTVVDAYLSPVLRRYVDQLAAELGDVRLMFMQSNGGLTGAPQFQGRNSLLSGPAGGVVGAVRTARAAGFEKIIGFDMGGTSTDVCHYCGELERVFDTQVAGVRLRAPMLAIHTVAAGGGSILRFHQGRFQVGPDSAGALPGPACYRNGGPLTVTDANVMLGRIQPEYFPKVFGPTGDEPLDAEIVREKFAALAREIERETGLARTPAQVAEGFIEVAVANMANAIKHISVARGYDVSEYVLNGFGGAAGQHVCRVADALGIDTVLLHPLAGVLSAYGIGIAEVTAMRSHAVERPLTAASMAPLAATLDQLEQAAREELAAQGIGQASIRVARHVHVRYEGTDTALPVDEGPIEEMVRRFETLHRQLYGFLMPERPLVVETVSVEAVAQDEIPAAPSARTALPGARAARGEPPSPLATVQMVVAGSARATPLYRRECLVPGQRVQGPALIVEANATTVVEAGWAARVGDQGELVLTRATPRPRRVALGTQADPVKLEIFNHLFMSIAEQMGLRLAHTAHSVNIKERLDFSCAVFDGEGNLIANAPHIPVHLGSMGETVKQIIRDNAGRMRPGDAFAANDPYHGGTHLPDVTVITPVFDRDGREVLFYVGSRGHHADIGGLTPGSMPPHSTRVEEEGVLIRNFHLVDGGRFRERELLALLSSGPHPCRNPQQNLADLRAQVAANEKGAQELRRLVDHYGLPVVRAYMDHVRANAAQAVRQVIGKLNDGAFQLEMDNGAVIRVRVTVDRNAGRAVVDFTGTSPQRSDNFNAPRAVTLAAVLYVFRTLVQENIPLNSGCLEPLEIIIPEGSLLNPRPPAAVVAGNVETSQNIVDALYGALGVLAASQGTMNNFTFGNERYQYYETVAGGAGAGPDFDGAAAVQTHMTNSRLTDPEVLEWRYPVRVEAFSIRRGSGGRGRHRGGDGVTRRIRFLEPMTIGLLAGRRRVQPFGLFGGEPGAPGRAWIERRDGIRQALGATDAAAVAPGDVFVLETPGGGGYGAFEG</sequence>